<comment type="caution">
    <text evidence="9">The sequence shown here is derived from an EMBL/GenBank/DDBJ whole genome shotgun (WGS) entry which is preliminary data.</text>
</comment>
<dbReference type="SUPFAM" id="SSF75304">
    <property type="entry name" value="Amidase signature (AS) enzymes"/>
    <property type="match status" value="1"/>
</dbReference>
<keyword evidence="10" id="KW-1185">Reference proteome</keyword>
<dbReference type="InterPro" id="IPR000120">
    <property type="entry name" value="Amidase"/>
</dbReference>
<evidence type="ECO:0000256" key="7">
    <source>
        <dbReference type="HAMAP-Rule" id="MF_00120"/>
    </source>
</evidence>
<feature type="domain" description="Amidase" evidence="8">
    <location>
        <begin position="24"/>
        <end position="439"/>
    </location>
</feature>
<keyword evidence="5 7" id="KW-0067">ATP-binding</keyword>
<feature type="active site" description="Acyl-ester intermediate" evidence="7">
    <location>
        <position position="173"/>
    </location>
</feature>
<dbReference type="HAMAP" id="MF_00120">
    <property type="entry name" value="GatA"/>
    <property type="match status" value="1"/>
</dbReference>
<sequence>MPEFVSIAHYHQQLREGKTSCLATVEDYLQKIKEKAHLNAFIEVYSEEALAKARELDTLSSSKGKLHGVVIGIKDVICYKDHTLTASSEILKGFTSIFSATAVERLLEEGAIIIGRLNCDEFAMGSTNENSAYGKVLNAADETRISGGSSGGSAVAVQAGLCMVSLGSDTGGSVRQPADFCGIIGLKPTYGRISRYGLIAYASSFDQIGVFSINIPDAALLLEVMAGTDDFDSTVASQPVPAYSKEMETGKKYRIAYFNEALSHPGLDPAISAAIQNKLEDWKKDGHTVEEVHFDLLDYIVPAYYILTTAEATSNLSRYDGVKYGYRAKNDINNLESFYKQNRSEGFGWEVKRRIMLGNFVLSSGYYDAYFTQAQKVRRILTNQLSLIFKDFDFVCLPNSPSVAFKIGEKMDDPVAMYIADIYTVMANLTGVPAISPPVYPS</sequence>
<dbReference type="PANTHER" id="PTHR11895">
    <property type="entry name" value="TRANSAMIDASE"/>
    <property type="match status" value="1"/>
</dbReference>
<name>A0ABS9SE80_9BACT</name>
<reference evidence="9 10" key="1">
    <citation type="submission" date="2022-02" db="EMBL/GenBank/DDBJ databases">
        <authorList>
            <person name="Min J."/>
        </authorList>
    </citation>
    <scope>NUCLEOTIDE SEQUENCE [LARGE SCALE GENOMIC DNA]</scope>
    <source>
        <strain evidence="9 10">GR10-1</strain>
    </source>
</reference>
<proteinExistence type="inferred from homology"/>
<organism evidence="9 10">
    <name type="scientific">Niabella ginsengisoli</name>
    <dbReference type="NCBI Taxonomy" id="522298"/>
    <lineage>
        <taxon>Bacteria</taxon>
        <taxon>Pseudomonadati</taxon>
        <taxon>Bacteroidota</taxon>
        <taxon>Chitinophagia</taxon>
        <taxon>Chitinophagales</taxon>
        <taxon>Chitinophagaceae</taxon>
        <taxon>Niabella</taxon>
    </lineage>
</organism>
<dbReference type="PANTHER" id="PTHR11895:SF7">
    <property type="entry name" value="GLUTAMYL-TRNA(GLN) AMIDOTRANSFERASE SUBUNIT A, MITOCHONDRIAL"/>
    <property type="match status" value="1"/>
</dbReference>
<evidence type="ECO:0000313" key="9">
    <source>
        <dbReference type="EMBL" id="MCH5596653.1"/>
    </source>
</evidence>
<keyword evidence="6 7" id="KW-0648">Protein biosynthesis</keyword>
<evidence type="ECO:0000259" key="8">
    <source>
        <dbReference type="Pfam" id="PF01425"/>
    </source>
</evidence>
<dbReference type="Proteomes" id="UP001202248">
    <property type="component" value="Unassembled WGS sequence"/>
</dbReference>
<comment type="similarity">
    <text evidence="7">Belongs to the amidase family. GatA subfamily.</text>
</comment>
<dbReference type="Gene3D" id="3.90.1300.10">
    <property type="entry name" value="Amidase signature (AS) domain"/>
    <property type="match status" value="1"/>
</dbReference>
<keyword evidence="4 7" id="KW-0547">Nucleotide-binding</keyword>
<evidence type="ECO:0000256" key="6">
    <source>
        <dbReference type="ARBA" id="ARBA00022917"/>
    </source>
</evidence>
<comment type="catalytic activity">
    <reaction evidence="7">
        <text>L-glutamyl-tRNA(Gln) + L-glutamine + ATP + H2O = L-glutaminyl-tRNA(Gln) + L-glutamate + ADP + phosphate + H(+)</text>
        <dbReference type="Rhea" id="RHEA:17521"/>
        <dbReference type="Rhea" id="RHEA-COMP:9681"/>
        <dbReference type="Rhea" id="RHEA-COMP:9684"/>
        <dbReference type="ChEBI" id="CHEBI:15377"/>
        <dbReference type="ChEBI" id="CHEBI:15378"/>
        <dbReference type="ChEBI" id="CHEBI:29985"/>
        <dbReference type="ChEBI" id="CHEBI:30616"/>
        <dbReference type="ChEBI" id="CHEBI:43474"/>
        <dbReference type="ChEBI" id="CHEBI:58359"/>
        <dbReference type="ChEBI" id="CHEBI:78520"/>
        <dbReference type="ChEBI" id="CHEBI:78521"/>
        <dbReference type="ChEBI" id="CHEBI:456216"/>
        <dbReference type="EC" id="6.3.5.7"/>
    </reaction>
</comment>
<evidence type="ECO:0000256" key="1">
    <source>
        <dbReference type="ARBA" id="ARBA00011123"/>
    </source>
</evidence>
<evidence type="ECO:0000256" key="4">
    <source>
        <dbReference type="ARBA" id="ARBA00022741"/>
    </source>
</evidence>
<protein>
    <recommendedName>
        <fullName evidence="2 7">Glutamyl-tRNA(Gln) amidotransferase subunit A</fullName>
        <shortName evidence="7">Glu-ADT subunit A</shortName>
        <ecNumber evidence="7">6.3.5.7</ecNumber>
    </recommendedName>
</protein>
<dbReference type="RefSeq" id="WP_240825998.1">
    <property type="nucleotide sequence ID" value="NZ_JAKWBL010000001.1"/>
</dbReference>
<dbReference type="InterPro" id="IPR004412">
    <property type="entry name" value="GatA"/>
</dbReference>
<dbReference type="EMBL" id="JAKWBL010000001">
    <property type="protein sequence ID" value="MCH5596653.1"/>
    <property type="molecule type" value="Genomic_DNA"/>
</dbReference>
<dbReference type="InterPro" id="IPR023631">
    <property type="entry name" value="Amidase_dom"/>
</dbReference>
<evidence type="ECO:0000256" key="2">
    <source>
        <dbReference type="ARBA" id="ARBA00014428"/>
    </source>
</evidence>
<evidence type="ECO:0000313" key="10">
    <source>
        <dbReference type="Proteomes" id="UP001202248"/>
    </source>
</evidence>
<feature type="active site" description="Charge relay system" evidence="7">
    <location>
        <position position="74"/>
    </location>
</feature>
<accession>A0ABS9SE80</accession>
<keyword evidence="3 7" id="KW-0436">Ligase</keyword>
<comment type="function">
    <text evidence="7">Allows the formation of correctly charged Gln-tRNA(Gln) through the transamidation of misacylated Glu-tRNA(Gln) in organisms which lack glutaminyl-tRNA synthetase. The reaction takes place in the presence of glutamine and ATP through an activated gamma-phospho-Glu-tRNA(Gln).</text>
</comment>
<dbReference type="NCBIfam" id="TIGR00132">
    <property type="entry name" value="gatA"/>
    <property type="match status" value="1"/>
</dbReference>
<dbReference type="EC" id="6.3.5.7" evidence="7"/>
<dbReference type="Pfam" id="PF01425">
    <property type="entry name" value="Amidase"/>
    <property type="match status" value="1"/>
</dbReference>
<feature type="active site" description="Charge relay system" evidence="7">
    <location>
        <position position="149"/>
    </location>
</feature>
<gene>
    <name evidence="7 9" type="primary">gatA</name>
    <name evidence="9" type="ORF">MKP09_01295</name>
</gene>
<evidence type="ECO:0000256" key="3">
    <source>
        <dbReference type="ARBA" id="ARBA00022598"/>
    </source>
</evidence>
<evidence type="ECO:0000256" key="5">
    <source>
        <dbReference type="ARBA" id="ARBA00022840"/>
    </source>
</evidence>
<comment type="subunit">
    <text evidence="1 7">Heterotrimer of A, B and C subunits.</text>
</comment>
<dbReference type="InterPro" id="IPR036928">
    <property type="entry name" value="AS_sf"/>
</dbReference>